<protein>
    <submittedName>
        <fullName evidence="12">ABC transporter</fullName>
    </submittedName>
</protein>
<dbReference type="GO" id="GO:0140359">
    <property type="term" value="F:ABC-type transporter activity"/>
    <property type="evidence" value="ECO:0007669"/>
    <property type="project" value="InterPro"/>
</dbReference>
<dbReference type="InterPro" id="IPR003593">
    <property type="entry name" value="AAA+_ATPase"/>
</dbReference>
<dbReference type="Pfam" id="PF00005">
    <property type="entry name" value="ABC_tran"/>
    <property type="match status" value="1"/>
</dbReference>
<dbReference type="SMART" id="SM00382">
    <property type="entry name" value="AAA"/>
    <property type="match status" value="1"/>
</dbReference>
<dbReference type="InterPro" id="IPR025662">
    <property type="entry name" value="Sigma_54_int_dom_ATP-bd_1"/>
</dbReference>
<feature type="transmembrane region" description="Helical" evidence="8">
    <location>
        <begin position="235"/>
        <end position="256"/>
    </location>
</feature>
<gene>
    <name evidence="11" type="ORF">A3P64_09665</name>
    <name evidence="12" type="ORF">A3Q24_07735</name>
</gene>
<keyword evidence="5 8" id="KW-1133">Transmembrane helix</keyword>
<feature type="domain" description="ABC transmembrane type-1" evidence="10">
    <location>
        <begin position="15"/>
        <end position="292"/>
    </location>
</feature>
<keyword evidence="7" id="KW-0175">Coiled coil</keyword>
<dbReference type="Gene3D" id="1.20.1560.10">
    <property type="entry name" value="ABC transporter type 1, transmembrane domain"/>
    <property type="match status" value="1"/>
</dbReference>
<dbReference type="GO" id="GO:0005524">
    <property type="term" value="F:ATP binding"/>
    <property type="evidence" value="ECO:0007669"/>
    <property type="project" value="UniProtKB-KW"/>
</dbReference>
<evidence type="ECO:0000256" key="4">
    <source>
        <dbReference type="ARBA" id="ARBA00022840"/>
    </source>
</evidence>
<evidence type="ECO:0000256" key="1">
    <source>
        <dbReference type="ARBA" id="ARBA00004651"/>
    </source>
</evidence>
<dbReference type="PANTHER" id="PTHR24221:SF654">
    <property type="entry name" value="ATP-BINDING CASSETTE SUB-FAMILY B MEMBER 6"/>
    <property type="match status" value="1"/>
</dbReference>
<evidence type="ECO:0000256" key="6">
    <source>
        <dbReference type="ARBA" id="ARBA00023136"/>
    </source>
</evidence>
<evidence type="ECO:0000313" key="14">
    <source>
        <dbReference type="Proteomes" id="UP000216448"/>
    </source>
</evidence>
<dbReference type="CDD" id="cd07346">
    <property type="entry name" value="ABC_6TM_exporters"/>
    <property type="match status" value="1"/>
</dbReference>
<dbReference type="PROSITE" id="PS00675">
    <property type="entry name" value="SIGMA54_INTERACT_1"/>
    <property type="match status" value="1"/>
</dbReference>
<dbReference type="GO" id="GO:0016887">
    <property type="term" value="F:ATP hydrolysis activity"/>
    <property type="evidence" value="ECO:0007669"/>
    <property type="project" value="InterPro"/>
</dbReference>
<dbReference type="PROSITE" id="PS50893">
    <property type="entry name" value="ABC_TRANSPORTER_2"/>
    <property type="match status" value="1"/>
</dbReference>
<feature type="coiled-coil region" evidence="7">
    <location>
        <begin position="283"/>
        <end position="313"/>
    </location>
</feature>
<dbReference type="SUPFAM" id="SSF52540">
    <property type="entry name" value="P-loop containing nucleoside triphosphate hydrolases"/>
    <property type="match status" value="1"/>
</dbReference>
<proteinExistence type="predicted"/>
<dbReference type="Gene3D" id="3.40.50.300">
    <property type="entry name" value="P-loop containing nucleotide triphosphate hydrolases"/>
    <property type="match status" value="1"/>
</dbReference>
<feature type="transmembrane region" description="Helical" evidence="8">
    <location>
        <begin position="12"/>
        <end position="35"/>
    </location>
</feature>
<comment type="subcellular location">
    <subcellularLocation>
        <location evidence="1">Cell membrane</location>
        <topology evidence="1">Multi-pass membrane protein</topology>
    </subcellularLocation>
</comment>
<dbReference type="InterPro" id="IPR027417">
    <property type="entry name" value="P-loop_NTPase"/>
</dbReference>
<dbReference type="AlphaFoldDB" id="A0A1Y4IBB9"/>
<evidence type="ECO:0000256" key="3">
    <source>
        <dbReference type="ARBA" id="ARBA00022741"/>
    </source>
</evidence>
<feature type="transmembrane region" description="Helical" evidence="8">
    <location>
        <begin position="47"/>
        <end position="68"/>
    </location>
</feature>
<dbReference type="PANTHER" id="PTHR24221">
    <property type="entry name" value="ATP-BINDING CASSETTE SUB-FAMILY B"/>
    <property type="match status" value="1"/>
</dbReference>
<dbReference type="GO" id="GO:0034040">
    <property type="term" value="F:ATPase-coupled lipid transmembrane transporter activity"/>
    <property type="evidence" value="ECO:0007669"/>
    <property type="project" value="TreeGrafter"/>
</dbReference>
<dbReference type="EMBL" id="NIBD01000039">
    <property type="protein sequence ID" value="PAB54554.1"/>
    <property type="molecule type" value="Genomic_DNA"/>
</dbReference>
<evidence type="ECO:0000256" key="2">
    <source>
        <dbReference type="ARBA" id="ARBA00022692"/>
    </source>
</evidence>
<keyword evidence="3" id="KW-0547">Nucleotide-binding</keyword>
<dbReference type="PROSITE" id="PS50929">
    <property type="entry name" value="ABC_TM1F"/>
    <property type="match status" value="1"/>
</dbReference>
<evidence type="ECO:0000313" key="11">
    <source>
        <dbReference type="EMBL" id="PAB51882.1"/>
    </source>
</evidence>
<dbReference type="Proteomes" id="UP000216448">
    <property type="component" value="Unassembled WGS sequence"/>
</dbReference>
<keyword evidence="4" id="KW-0067">ATP-binding</keyword>
<organism evidence="12 13">
    <name type="scientific">Lactobacillus johnsonii</name>
    <dbReference type="NCBI Taxonomy" id="33959"/>
    <lineage>
        <taxon>Bacteria</taxon>
        <taxon>Bacillati</taxon>
        <taxon>Bacillota</taxon>
        <taxon>Bacilli</taxon>
        <taxon>Lactobacillales</taxon>
        <taxon>Lactobacillaceae</taxon>
        <taxon>Lactobacillus</taxon>
    </lineage>
</organism>
<dbReference type="InterPro" id="IPR036640">
    <property type="entry name" value="ABC1_TM_sf"/>
</dbReference>
<dbReference type="InterPro" id="IPR003439">
    <property type="entry name" value="ABC_transporter-like_ATP-bd"/>
</dbReference>
<name>A0A1Y4IBB9_LACJH</name>
<dbReference type="SUPFAM" id="SSF90123">
    <property type="entry name" value="ABC transporter transmembrane region"/>
    <property type="match status" value="1"/>
</dbReference>
<feature type="domain" description="ABC transporter" evidence="9">
    <location>
        <begin position="321"/>
        <end position="527"/>
    </location>
</feature>
<dbReference type="EMBL" id="NIBB01000115">
    <property type="protein sequence ID" value="PAB51882.1"/>
    <property type="molecule type" value="Genomic_DNA"/>
</dbReference>
<dbReference type="InterPro" id="IPR011527">
    <property type="entry name" value="ABC1_TM_dom"/>
</dbReference>
<accession>A0A1Y4IBB9</accession>
<keyword evidence="6 8" id="KW-0472">Membrane</keyword>
<evidence type="ECO:0000256" key="5">
    <source>
        <dbReference type="ARBA" id="ARBA00022989"/>
    </source>
</evidence>
<evidence type="ECO:0000256" key="8">
    <source>
        <dbReference type="SAM" id="Phobius"/>
    </source>
</evidence>
<reference evidence="13 14" key="1">
    <citation type="submission" date="2017-05" db="EMBL/GenBank/DDBJ databases">
        <title>Lactobacillus johnsonii from commercial turkeys.</title>
        <authorList>
            <person name="Johnson T.J."/>
            <person name="Youmans B."/>
        </authorList>
    </citation>
    <scope>NUCLEOTIDE SEQUENCE [LARGE SCALE GENOMIC DNA]</scope>
    <source>
        <strain evidence="12 13">UMNLJ114</strain>
        <strain evidence="11 14">UMNLJ54</strain>
    </source>
</reference>
<sequence>MNLRNFIRINRARFFLFSILAILSPLLTIAMTALVQIETNIILSRNLPNFLIISAISLTVCIMFYALFSLTQYLLLAQTQDLNNSVREKIVDHYFHDDRDHPVSKIQNRLTNDLELINDNYYGSLLNLIFGVVQLIAIIIYLIMLNWVLLITICIIVAISLALPKLIEKPLQKANKLISTSNEIYLDTLNDWLRGLDQLRQFAAGAKLFSVTQNASKKLEDATVKQTTYTKLLNAINGIASALFGLIIFVLTGFLVKNGLVQMSTLLIVGNFRFYLNQAINQISQARGEMKGVKSLIEEVNEAAEKVQVSDKQKTNMPTVIKTESLRLDFPNGEKLSYPDIQINQGEKILLTGDSGTGKSTLFKLILGELAPSAGKIIFEDKDGNEINPDLKAIGYLPQDPVIFPASIKENITMFNNKLDNKVERSVEEVDLSSDLQKFDEGINKKLDLDKLNISGGQRQKIVLARAQVHESDIILIDEGTSAIDQSGTIDILDKLLKSKTTIVFIAHNFTEEMHELFDREIHLIKE</sequence>
<evidence type="ECO:0000256" key="7">
    <source>
        <dbReference type="SAM" id="Coils"/>
    </source>
</evidence>
<keyword evidence="2 8" id="KW-0812">Transmembrane</keyword>
<evidence type="ECO:0000313" key="12">
    <source>
        <dbReference type="EMBL" id="PAB54554.1"/>
    </source>
</evidence>
<comment type="caution">
    <text evidence="12">The sequence shown here is derived from an EMBL/GenBank/DDBJ whole genome shotgun (WGS) entry which is preliminary data.</text>
</comment>
<feature type="transmembrane region" description="Helical" evidence="8">
    <location>
        <begin position="149"/>
        <end position="167"/>
    </location>
</feature>
<evidence type="ECO:0000259" key="9">
    <source>
        <dbReference type="PROSITE" id="PS50893"/>
    </source>
</evidence>
<dbReference type="Proteomes" id="UP000216008">
    <property type="component" value="Unassembled WGS sequence"/>
</dbReference>
<evidence type="ECO:0000259" key="10">
    <source>
        <dbReference type="PROSITE" id="PS50929"/>
    </source>
</evidence>
<feature type="transmembrane region" description="Helical" evidence="8">
    <location>
        <begin position="125"/>
        <end position="143"/>
    </location>
</feature>
<dbReference type="Pfam" id="PF00664">
    <property type="entry name" value="ABC_membrane"/>
    <property type="match status" value="1"/>
</dbReference>
<dbReference type="GO" id="GO:0005886">
    <property type="term" value="C:plasma membrane"/>
    <property type="evidence" value="ECO:0007669"/>
    <property type="project" value="UniProtKB-SubCell"/>
</dbReference>
<evidence type="ECO:0000313" key="13">
    <source>
        <dbReference type="Proteomes" id="UP000216008"/>
    </source>
</evidence>
<dbReference type="RefSeq" id="WP_087285148.1">
    <property type="nucleotide sequence ID" value="NZ_CP021703.1"/>
</dbReference>
<dbReference type="InterPro" id="IPR039421">
    <property type="entry name" value="Type_1_exporter"/>
</dbReference>